<dbReference type="RefSeq" id="WP_203386779.1">
    <property type="nucleotide sequence ID" value="NZ_CP064781.1"/>
</dbReference>
<dbReference type="KEGG" id="ares:IWH25_16100"/>
<gene>
    <name evidence="12" type="primary">recN</name>
    <name evidence="12" type="ORF">IWH25_16100</name>
</gene>
<keyword evidence="5 9" id="KW-0227">DNA damage</keyword>
<organism evidence="12 13">
    <name type="scientific">Azospira restricta</name>
    <dbReference type="NCBI Taxonomy" id="404405"/>
    <lineage>
        <taxon>Bacteria</taxon>
        <taxon>Pseudomonadati</taxon>
        <taxon>Pseudomonadota</taxon>
        <taxon>Betaproteobacteria</taxon>
        <taxon>Rhodocyclales</taxon>
        <taxon>Rhodocyclaceae</taxon>
        <taxon>Azospira</taxon>
    </lineage>
</organism>
<keyword evidence="6" id="KW-0067">ATP-binding</keyword>
<feature type="domain" description="RecF/RecN/SMC N-terminal" evidence="11">
    <location>
        <begin position="2"/>
        <end position="509"/>
    </location>
</feature>
<evidence type="ECO:0000256" key="4">
    <source>
        <dbReference type="ARBA" id="ARBA00022741"/>
    </source>
</evidence>
<evidence type="ECO:0000313" key="13">
    <source>
        <dbReference type="Proteomes" id="UP000663444"/>
    </source>
</evidence>
<dbReference type="GO" id="GO:0043590">
    <property type="term" value="C:bacterial nucleoid"/>
    <property type="evidence" value="ECO:0007669"/>
    <property type="project" value="TreeGrafter"/>
</dbReference>
<dbReference type="PIRSF" id="PIRSF003128">
    <property type="entry name" value="RecN"/>
    <property type="match status" value="1"/>
</dbReference>
<comment type="function">
    <text evidence="1 9">May be involved in recombinational repair of damaged DNA.</text>
</comment>
<comment type="similarity">
    <text evidence="2 9">Belongs to the RecN family.</text>
</comment>
<dbReference type="Gene3D" id="3.40.50.300">
    <property type="entry name" value="P-loop containing nucleotide triphosphate hydrolases"/>
    <property type="match status" value="2"/>
</dbReference>
<keyword evidence="13" id="KW-1185">Reference proteome</keyword>
<dbReference type="NCBIfam" id="TIGR00634">
    <property type="entry name" value="recN"/>
    <property type="match status" value="1"/>
</dbReference>
<evidence type="ECO:0000256" key="9">
    <source>
        <dbReference type="PIRNR" id="PIRNR003128"/>
    </source>
</evidence>
<evidence type="ECO:0000256" key="1">
    <source>
        <dbReference type="ARBA" id="ARBA00003618"/>
    </source>
</evidence>
<keyword evidence="7 9" id="KW-0234">DNA repair</keyword>
<keyword evidence="10" id="KW-0175">Coiled coil</keyword>
<feature type="coiled-coil region" evidence="10">
    <location>
        <begin position="173"/>
        <end position="200"/>
    </location>
</feature>
<feature type="coiled-coil region" evidence="10">
    <location>
        <begin position="266"/>
        <end position="293"/>
    </location>
</feature>
<dbReference type="PANTHER" id="PTHR11059">
    <property type="entry name" value="DNA REPAIR PROTEIN RECN"/>
    <property type="match status" value="1"/>
</dbReference>
<dbReference type="Proteomes" id="UP000663444">
    <property type="component" value="Chromosome"/>
</dbReference>
<dbReference type="FunFam" id="3.40.50.300:FF:000319">
    <property type="entry name" value="DNA repair protein RecN"/>
    <property type="match status" value="1"/>
</dbReference>
<dbReference type="InterPro" id="IPR003395">
    <property type="entry name" value="RecF/RecN/SMC_N"/>
</dbReference>
<evidence type="ECO:0000256" key="6">
    <source>
        <dbReference type="ARBA" id="ARBA00022840"/>
    </source>
</evidence>
<evidence type="ECO:0000256" key="3">
    <source>
        <dbReference type="ARBA" id="ARBA00021315"/>
    </source>
</evidence>
<keyword evidence="4" id="KW-0547">Nucleotide-binding</keyword>
<accession>A0A974SN23</accession>
<evidence type="ECO:0000259" key="11">
    <source>
        <dbReference type="Pfam" id="PF02463"/>
    </source>
</evidence>
<evidence type="ECO:0000256" key="5">
    <source>
        <dbReference type="ARBA" id="ARBA00022763"/>
    </source>
</evidence>
<dbReference type="GO" id="GO:0006310">
    <property type="term" value="P:DNA recombination"/>
    <property type="evidence" value="ECO:0007669"/>
    <property type="project" value="InterPro"/>
</dbReference>
<protein>
    <recommendedName>
        <fullName evidence="3 9">DNA repair protein RecN</fullName>
    </recommendedName>
    <alternativeName>
        <fullName evidence="8 9">Recombination protein N</fullName>
    </alternativeName>
</protein>
<proteinExistence type="inferred from homology"/>
<dbReference type="Pfam" id="PF02463">
    <property type="entry name" value="SMC_N"/>
    <property type="match status" value="1"/>
</dbReference>
<evidence type="ECO:0000256" key="8">
    <source>
        <dbReference type="ARBA" id="ARBA00033408"/>
    </source>
</evidence>
<dbReference type="GO" id="GO:0005524">
    <property type="term" value="F:ATP binding"/>
    <property type="evidence" value="ECO:0007669"/>
    <property type="project" value="UniProtKB-KW"/>
</dbReference>
<dbReference type="CDD" id="cd03241">
    <property type="entry name" value="ABC_RecN"/>
    <property type="match status" value="2"/>
</dbReference>
<dbReference type="AlphaFoldDB" id="A0A974SN23"/>
<name>A0A974SN23_9RHOO</name>
<dbReference type="SUPFAM" id="SSF52540">
    <property type="entry name" value="P-loop containing nucleoside triphosphate hydrolases"/>
    <property type="match status" value="1"/>
</dbReference>
<dbReference type="NCBIfam" id="NF008121">
    <property type="entry name" value="PRK10869.1"/>
    <property type="match status" value="1"/>
</dbReference>
<dbReference type="GO" id="GO:0009432">
    <property type="term" value="P:SOS response"/>
    <property type="evidence" value="ECO:0007669"/>
    <property type="project" value="TreeGrafter"/>
</dbReference>
<evidence type="ECO:0000313" key="12">
    <source>
        <dbReference type="EMBL" id="QRJ63250.1"/>
    </source>
</evidence>
<sequence>MLQHLAIRDFVIVDRLELDFAAGFGALTGETGAGKSILVDALAFVLGERADAGLIRSGCERAEVSAEFAAAGIAGAVAWLQEQALDGDDGLILRRTVDAGGRSRAWINGSPATVQQLREISEWLVDIHGQHAHQSLLRSEAQRNLLDAHAGLAGAAAEVGQAWRGWREAQSLLDAAANGAEALQRERDELAWQVQEIEGLADGEPFSATGWDALNAEHRRLGYAAGLIEGVQFALAQLADGDAAAEAQVDRVAARLDGLAGYDPALAEVAQLVQSAQAELAEAVSALRRYADRAELDPGRLAEVERRIEAVLACARKLRVAPEALPERLAEARARLAELGESSDMAALAARVAAARQDYERLAGKLSAARGKAAKKLSEEVSRIMQQLALAGGRFEAALLPVAGGAAYGLEQVEFRVSGLAGGEARPLAKVVSGGELSRISLAIQVVTSRAAAVPTLIFDEVDVGIGGGVAEVVGRLLGELGRDRQVLCVTHLPQVAARAAWQWQVAKEKDVAGSRVTSRVTPLDAGGRVEEIARMLGGVEITPITRQHAQEMLAAE</sequence>
<reference evidence="12" key="1">
    <citation type="submission" date="2020-11" db="EMBL/GenBank/DDBJ databases">
        <title>Azospira restricta DSM 18626 genome sequence.</title>
        <authorList>
            <person name="Moe W.M."/>
        </authorList>
    </citation>
    <scope>NUCLEOTIDE SEQUENCE</scope>
    <source>
        <strain evidence="12">DSM 18626</strain>
    </source>
</reference>
<dbReference type="GO" id="GO:0006281">
    <property type="term" value="P:DNA repair"/>
    <property type="evidence" value="ECO:0007669"/>
    <property type="project" value="UniProtKB-KW"/>
</dbReference>
<evidence type="ECO:0000256" key="2">
    <source>
        <dbReference type="ARBA" id="ARBA00009441"/>
    </source>
</evidence>
<evidence type="ECO:0000256" key="10">
    <source>
        <dbReference type="SAM" id="Coils"/>
    </source>
</evidence>
<evidence type="ECO:0000256" key="7">
    <source>
        <dbReference type="ARBA" id="ARBA00023204"/>
    </source>
</evidence>
<dbReference type="EMBL" id="CP064781">
    <property type="protein sequence ID" value="QRJ63250.1"/>
    <property type="molecule type" value="Genomic_DNA"/>
</dbReference>
<dbReference type="InterPro" id="IPR004604">
    <property type="entry name" value="DNA_recomb/repair_RecN"/>
</dbReference>
<dbReference type="PANTHER" id="PTHR11059:SF0">
    <property type="entry name" value="DNA REPAIR PROTEIN RECN"/>
    <property type="match status" value="1"/>
</dbReference>
<dbReference type="InterPro" id="IPR027417">
    <property type="entry name" value="P-loop_NTPase"/>
</dbReference>